<name>A0A067QCY2_9AGAM</name>
<evidence type="ECO:0000256" key="1">
    <source>
        <dbReference type="SAM" id="Coils"/>
    </source>
</evidence>
<dbReference type="InParanoid" id="A0A067QCY2"/>
<accession>A0A067QCY2</accession>
<feature type="compositionally biased region" description="Low complexity" evidence="2">
    <location>
        <begin position="160"/>
        <end position="172"/>
    </location>
</feature>
<gene>
    <name evidence="3" type="ORF">JAAARDRAFT_32826</name>
</gene>
<reference evidence="4" key="1">
    <citation type="journal article" date="2014" name="Proc. Natl. Acad. Sci. U.S.A.">
        <title>Extensive sampling of basidiomycete genomes demonstrates inadequacy of the white-rot/brown-rot paradigm for wood decay fungi.</title>
        <authorList>
            <person name="Riley R."/>
            <person name="Salamov A.A."/>
            <person name="Brown D.W."/>
            <person name="Nagy L.G."/>
            <person name="Floudas D."/>
            <person name="Held B.W."/>
            <person name="Levasseur A."/>
            <person name="Lombard V."/>
            <person name="Morin E."/>
            <person name="Otillar R."/>
            <person name="Lindquist E.A."/>
            <person name="Sun H."/>
            <person name="LaButti K.M."/>
            <person name="Schmutz J."/>
            <person name="Jabbour D."/>
            <person name="Luo H."/>
            <person name="Baker S.E."/>
            <person name="Pisabarro A.G."/>
            <person name="Walton J.D."/>
            <person name="Blanchette R.A."/>
            <person name="Henrissat B."/>
            <person name="Martin F."/>
            <person name="Cullen D."/>
            <person name="Hibbett D.S."/>
            <person name="Grigoriev I.V."/>
        </authorList>
    </citation>
    <scope>NUCLEOTIDE SEQUENCE [LARGE SCALE GENOMIC DNA]</scope>
    <source>
        <strain evidence="4">MUCL 33604</strain>
    </source>
</reference>
<dbReference type="OrthoDB" id="3149356at2759"/>
<dbReference type="Proteomes" id="UP000027265">
    <property type="component" value="Unassembled WGS sequence"/>
</dbReference>
<dbReference type="HOGENOM" id="CLU_067611_0_0_1"/>
<dbReference type="AlphaFoldDB" id="A0A067QCY2"/>
<proteinExistence type="predicted"/>
<feature type="region of interest" description="Disordered" evidence="2">
    <location>
        <begin position="147"/>
        <end position="172"/>
    </location>
</feature>
<keyword evidence="1" id="KW-0175">Coiled coil</keyword>
<dbReference type="EMBL" id="KL197714">
    <property type="protein sequence ID" value="KDQ60421.1"/>
    <property type="molecule type" value="Genomic_DNA"/>
</dbReference>
<evidence type="ECO:0000313" key="4">
    <source>
        <dbReference type="Proteomes" id="UP000027265"/>
    </source>
</evidence>
<organism evidence="3 4">
    <name type="scientific">Jaapia argillacea MUCL 33604</name>
    <dbReference type="NCBI Taxonomy" id="933084"/>
    <lineage>
        <taxon>Eukaryota</taxon>
        <taxon>Fungi</taxon>
        <taxon>Dikarya</taxon>
        <taxon>Basidiomycota</taxon>
        <taxon>Agaricomycotina</taxon>
        <taxon>Agaricomycetes</taxon>
        <taxon>Agaricomycetidae</taxon>
        <taxon>Jaapiales</taxon>
        <taxon>Jaapiaceae</taxon>
        <taxon>Jaapia</taxon>
    </lineage>
</organism>
<evidence type="ECO:0000313" key="3">
    <source>
        <dbReference type="EMBL" id="KDQ60421.1"/>
    </source>
</evidence>
<sequence length="352" mass="39213">MVIGLPGDIPYPNPLYPNSSASVWCWERVELQALILKCCRAMPGGSQLGRWISSLFSIFHIMGDRAKPHPQPPFPFFPPYEGEQVERWLGLLQIIHPTEFEQCLIVSADYCKATEGKGHEYLSFRVQHAKAETFFYVVADRRWIPAAGADSPTSPPTPTPLRRSSSSASSTNLVRLSSPSIHTTPAHDTIHSSVSPPPEAEIVDYIQFSDPSAPLSLLSLAFILDAAHRADDRYNIYKSNCYWYAKVVWDSLTRVFRATTSTPIPPTKSQGKQGTYCGCTVVGQGDVDAGVATTIENYDSAYRIYLEKRDAPLDQARAEAECFKAQLEQVSKEKAELERKLLARHHPNNSDV</sequence>
<evidence type="ECO:0000256" key="2">
    <source>
        <dbReference type="SAM" id="MobiDB-lite"/>
    </source>
</evidence>
<feature type="coiled-coil region" evidence="1">
    <location>
        <begin position="313"/>
        <end position="340"/>
    </location>
</feature>
<keyword evidence="4" id="KW-1185">Reference proteome</keyword>
<protein>
    <submittedName>
        <fullName evidence="3">Uncharacterized protein</fullName>
    </submittedName>
</protein>